<dbReference type="Pfam" id="PF00536">
    <property type="entry name" value="SAM_1"/>
    <property type="match status" value="1"/>
</dbReference>
<evidence type="ECO:0000313" key="2">
    <source>
        <dbReference type="EnsemblMetazoa" id="XP_020914669.1"/>
    </source>
</evidence>
<feature type="domain" description="SAM" evidence="1">
    <location>
        <begin position="37"/>
        <end position="100"/>
    </location>
</feature>
<dbReference type="SMART" id="SM00454">
    <property type="entry name" value="SAM"/>
    <property type="match status" value="1"/>
</dbReference>
<keyword evidence="3" id="KW-1185">Reference proteome</keyword>
<name>A0A913Y3Q8_EXADI</name>
<dbReference type="KEGG" id="epa:110252235"/>
<sequence>MADTGLIRSSRKTPTKFDLHGYEPAFERDGTPSCLTWSVEDVADWIDYLGFPQYRGPFADNLVNGRRLINIDASAMPNLGITDFEDIKIITKKIREALGVEEPYWNRSISLKHRETLGLYLERKSKTGTDADALTFEDFRHELEKEERFKMKNAKQPSFLK</sequence>
<dbReference type="SUPFAM" id="SSF47769">
    <property type="entry name" value="SAM/Pointed domain"/>
    <property type="match status" value="1"/>
</dbReference>
<dbReference type="EnsemblMetazoa" id="XM_021059010.2">
    <property type="protein sequence ID" value="XP_020914669.1"/>
    <property type="gene ID" value="LOC110252235"/>
</dbReference>
<proteinExistence type="predicted"/>
<reference evidence="2" key="1">
    <citation type="submission" date="2022-11" db="UniProtKB">
        <authorList>
            <consortium name="EnsemblMetazoa"/>
        </authorList>
    </citation>
    <scope>IDENTIFICATION</scope>
</reference>
<dbReference type="InterPro" id="IPR013761">
    <property type="entry name" value="SAM/pointed_sf"/>
</dbReference>
<dbReference type="PROSITE" id="PS50105">
    <property type="entry name" value="SAM_DOMAIN"/>
    <property type="match status" value="1"/>
</dbReference>
<dbReference type="Proteomes" id="UP000887567">
    <property type="component" value="Unplaced"/>
</dbReference>
<dbReference type="AlphaFoldDB" id="A0A913Y3Q8"/>
<dbReference type="Gene3D" id="1.10.150.50">
    <property type="entry name" value="Transcription Factor, Ets-1"/>
    <property type="match status" value="1"/>
</dbReference>
<protein>
    <recommendedName>
        <fullName evidence="1">SAM domain-containing protein</fullName>
    </recommendedName>
</protein>
<accession>A0A913Y3Q8</accession>
<dbReference type="GeneID" id="110252235"/>
<dbReference type="RefSeq" id="XP_020914669.1">
    <property type="nucleotide sequence ID" value="XM_021059010.2"/>
</dbReference>
<organism evidence="2 3">
    <name type="scientific">Exaiptasia diaphana</name>
    <name type="common">Tropical sea anemone</name>
    <name type="synonym">Aiptasia pulchella</name>
    <dbReference type="NCBI Taxonomy" id="2652724"/>
    <lineage>
        <taxon>Eukaryota</taxon>
        <taxon>Metazoa</taxon>
        <taxon>Cnidaria</taxon>
        <taxon>Anthozoa</taxon>
        <taxon>Hexacorallia</taxon>
        <taxon>Actiniaria</taxon>
        <taxon>Aiptasiidae</taxon>
        <taxon>Exaiptasia</taxon>
    </lineage>
</organism>
<dbReference type="OMA" id="QYKACFT"/>
<dbReference type="PANTHER" id="PTHR46829">
    <property type="entry name" value="STERILE ALPHA MOTIF DOMAIN-CONTAINING PROTEIN 15"/>
    <property type="match status" value="1"/>
</dbReference>
<dbReference type="OrthoDB" id="6133291at2759"/>
<evidence type="ECO:0000259" key="1">
    <source>
        <dbReference type="PROSITE" id="PS50105"/>
    </source>
</evidence>
<dbReference type="InterPro" id="IPR001660">
    <property type="entry name" value="SAM"/>
</dbReference>
<dbReference type="PANTHER" id="PTHR46829:SF1">
    <property type="entry name" value="STERILE ALPHA MOTIF DOMAIN-CONTAINING PROTEIN 15"/>
    <property type="match status" value="1"/>
</dbReference>
<evidence type="ECO:0000313" key="3">
    <source>
        <dbReference type="Proteomes" id="UP000887567"/>
    </source>
</evidence>